<dbReference type="PRINTS" id="PR00082">
    <property type="entry name" value="GLFDHDRGNASE"/>
</dbReference>
<dbReference type="InterPro" id="IPR006097">
    <property type="entry name" value="Glu/Leu/Phe/Val/Trp_DH_dimer"/>
</dbReference>
<accession>X1MAS0</accession>
<dbReference type="SUPFAM" id="SSF51735">
    <property type="entry name" value="NAD(P)-binding Rossmann-fold domains"/>
    <property type="match status" value="1"/>
</dbReference>
<dbReference type="AlphaFoldDB" id="X1MAS0"/>
<dbReference type="PANTHER" id="PTHR11606">
    <property type="entry name" value="GLUTAMATE DEHYDROGENASE"/>
    <property type="match status" value="1"/>
</dbReference>
<name>X1MAS0_9ZZZZ</name>
<evidence type="ECO:0000259" key="4">
    <source>
        <dbReference type="Pfam" id="PF02812"/>
    </source>
</evidence>
<evidence type="ECO:0000256" key="2">
    <source>
        <dbReference type="ARBA" id="ARBA00023002"/>
    </source>
</evidence>
<sequence length="137" mass="14708">GAKGGVNCDPKKMSQGELERLTRRYTSEIINMIGPEKDIPAPDLGTDSQIMAWIMDTYSVNRGYSVPGVVTGKPIAIGGSQGRRDATGRGVVFISLNTLKYLNRSIGNINVVVQGFGKVGSIVAKFSYIKKAKACKI</sequence>
<keyword evidence="2" id="KW-0560">Oxidoreductase</keyword>
<evidence type="ECO:0000259" key="3">
    <source>
        <dbReference type="Pfam" id="PF00208"/>
    </source>
</evidence>
<organism evidence="5">
    <name type="scientific">marine sediment metagenome</name>
    <dbReference type="NCBI Taxonomy" id="412755"/>
    <lineage>
        <taxon>unclassified sequences</taxon>
        <taxon>metagenomes</taxon>
        <taxon>ecological metagenomes</taxon>
    </lineage>
</organism>
<dbReference type="Gene3D" id="3.40.50.10860">
    <property type="entry name" value="Leucine Dehydrogenase, chain A, domain 1"/>
    <property type="match status" value="1"/>
</dbReference>
<reference evidence="5" key="1">
    <citation type="journal article" date="2014" name="Front. Microbiol.">
        <title>High frequency of phylogenetically diverse reductive dehalogenase-homologous genes in deep subseafloor sedimentary metagenomes.</title>
        <authorList>
            <person name="Kawai M."/>
            <person name="Futagami T."/>
            <person name="Toyoda A."/>
            <person name="Takaki Y."/>
            <person name="Nishi S."/>
            <person name="Hori S."/>
            <person name="Arai W."/>
            <person name="Tsubouchi T."/>
            <person name="Morono Y."/>
            <person name="Uchiyama I."/>
            <person name="Ito T."/>
            <person name="Fujiyama A."/>
            <person name="Inagaki F."/>
            <person name="Takami H."/>
        </authorList>
    </citation>
    <scope>NUCLEOTIDE SEQUENCE</scope>
    <source>
        <strain evidence="5">Expedition CK06-06</strain>
    </source>
</reference>
<dbReference type="SUPFAM" id="SSF53223">
    <property type="entry name" value="Aminoacid dehydrogenase-like, N-terminal domain"/>
    <property type="match status" value="1"/>
</dbReference>
<dbReference type="InterPro" id="IPR006095">
    <property type="entry name" value="Glu/Leu/Phe/Val/Trp_DH"/>
</dbReference>
<dbReference type="InterPro" id="IPR006096">
    <property type="entry name" value="Glu/Leu/Phe/Val/Trp_DH_C"/>
</dbReference>
<evidence type="ECO:0000256" key="1">
    <source>
        <dbReference type="ARBA" id="ARBA00006382"/>
    </source>
</evidence>
<feature type="non-terminal residue" evidence="5">
    <location>
        <position position="1"/>
    </location>
</feature>
<protein>
    <submittedName>
        <fullName evidence="5">Uncharacterized protein</fullName>
    </submittedName>
</protein>
<dbReference type="InterPro" id="IPR036291">
    <property type="entry name" value="NAD(P)-bd_dom_sf"/>
</dbReference>
<dbReference type="Pfam" id="PF02812">
    <property type="entry name" value="ELFV_dehydrog_N"/>
    <property type="match status" value="1"/>
</dbReference>
<evidence type="ECO:0000313" key="5">
    <source>
        <dbReference type="EMBL" id="GAI28378.1"/>
    </source>
</evidence>
<comment type="caution">
    <text evidence="5">The sequence shown here is derived from an EMBL/GenBank/DDBJ whole genome shotgun (WGS) entry which is preliminary data.</text>
</comment>
<dbReference type="InterPro" id="IPR046346">
    <property type="entry name" value="Aminoacid_DH-like_N_sf"/>
</dbReference>
<dbReference type="EMBL" id="BARV01017881">
    <property type="protein sequence ID" value="GAI28378.1"/>
    <property type="molecule type" value="Genomic_DNA"/>
</dbReference>
<feature type="domain" description="Glutamate/phenylalanine/leucine/valine/L-tryptophan dehydrogenase C-terminal" evidence="3">
    <location>
        <begin position="78"/>
        <end position="133"/>
    </location>
</feature>
<gene>
    <name evidence="5" type="ORF">S06H3_30374</name>
</gene>
<dbReference type="GO" id="GO:0006538">
    <property type="term" value="P:L-glutamate catabolic process"/>
    <property type="evidence" value="ECO:0007669"/>
    <property type="project" value="TreeGrafter"/>
</dbReference>
<dbReference type="Pfam" id="PF00208">
    <property type="entry name" value="ELFV_dehydrog"/>
    <property type="match status" value="1"/>
</dbReference>
<dbReference type="PANTHER" id="PTHR11606:SF13">
    <property type="entry name" value="GLUTAMATE DEHYDROGENASE 1, MITOCHONDRIAL"/>
    <property type="match status" value="1"/>
</dbReference>
<feature type="domain" description="Glutamate/phenylalanine/leucine/valine/L-tryptophan dehydrogenase dimerisation" evidence="4">
    <location>
        <begin position="1"/>
        <end position="59"/>
    </location>
</feature>
<proteinExistence type="inferred from homology"/>
<comment type="similarity">
    <text evidence="1">Belongs to the Glu/Leu/Phe/Val dehydrogenases family.</text>
</comment>
<dbReference type="GO" id="GO:0004352">
    <property type="term" value="F:glutamate dehydrogenase (NAD+) activity"/>
    <property type="evidence" value="ECO:0007669"/>
    <property type="project" value="TreeGrafter"/>
</dbReference>
<dbReference type="Gene3D" id="3.40.50.720">
    <property type="entry name" value="NAD(P)-binding Rossmann-like Domain"/>
    <property type="match status" value="1"/>
</dbReference>